<dbReference type="SUPFAM" id="SSF53649">
    <property type="entry name" value="Alkaline phosphatase-like"/>
    <property type="match status" value="1"/>
</dbReference>
<evidence type="ECO:0000256" key="3">
    <source>
        <dbReference type="ARBA" id="ARBA00022801"/>
    </source>
</evidence>
<proteinExistence type="inferred from homology"/>
<name>A0ABY1QA72_9BACT</name>
<evidence type="ECO:0000256" key="2">
    <source>
        <dbReference type="ARBA" id="ARBA00022729"/>
    </source>
</evidence>
<keyword evidence="2 6" id="KW-0732">Signal</keyword>
<evidence type="ECO:0000313" key="9">
    <source>
        <dbReference type="Proteomes" id="UP001158067"/>
    </source>
</evidence>
<evidence type="ECO:0000313" key="8">
    <source>
        <dbReference type="EMBL" id="SMP64088.1"/>
    </source>
</evidence>
<keyword evidence="3" id="KW-0378">Hydrolase</keyword>
<dbReference type="InterPro" id="IPR017850">
    <property type="entry name" value="Alkaline_phosphatase_core_sf"/>
</dbReference>
<dbReference type="RefSeq" id="WP_283433533.1">
    <property type="nucleotide sequence ID" value="NZ_FXUG01000008.1"/>
</dbReference>
<dbReference type="EMBL" id="FXUG01000008">
    <property type="protein sequence ID" value="SMP64088.1"/>
    <property type="molecule type" value="Genomic_DNA"/>
</dbReference>
<comment type="similarity">
    <text evidence="1">Belongs to the sulfatase family.</text>
</comment>
<gene>
    <name evidence="8" type="ORF">SAMN06265222_108166</name>
</gene>
<feature type="signal peptide" evidence="6">
    <location>
        <begin position="1"/>
        <end position="29"/>
    </location>
</feature>
<dbReference type="InterPro" id="IPR024607">
    <property type="entry name" value="Sulfatase_CS"/>
</dbReference>
<accession>A0ABY1QA72</accession>
<evidence type="ECO:0000259" key="7">
    <source>
        <dbReference type="Pfam" id="PF00884"/>
    </source>
</evidence>
<sequence>MSFKLSLSVSMYVGVAGLLLTLASSAVKGAEPQVSGAQSSGAQPSESQPAGASRPNVLYIMSDDHAAHGISAYGGRFAEVAPTPNIDRLAKEGTLFSNAFCTNSICSPSRACVLTGQYDHTNGAFDLDGRVDPGKQMLAIEMGKAGYQTAMIGKWHLKAEPADFDYYCVLPGQGHYHNPEFRVRGDKPWGKNLIKFPGMHSTDAITDLTLDWLQDGWDQDKPFFLMHHYKAPHDYFDNAPRYETYLADVDIPEPETLWSRDERFGSIATRGDNDELLPHIGTSIGPRNPRRSYLGDLPKLYPNEFPADFDPKNYSAEENTRLAYNAYLKKYLRCIKGIDDNLGRLFAHLEETGQLDNTIIIYTGDQGFMLGEHDYQDKRWMYEESQRMPLLVRYPKTIPAGQKLDAIVENVDFGPTMLDFASAPIPDSVQGRSLKSMLETGQAPSDWKEEAYYRYWMHMAHHDNPAHVGIRTKTHKLIYYYGCNYDGGYQTPPGWELYDLENDPHETINLYSNPEHAGLVADLKKRLEATRQRVGDDGSHFPACEEVIQEFWDYDEDDRAKAREISHQYLKRRTAELEAGKRNVRTFHGK</sequence>
<feature type="domain" description="Sulfatase N-terminal" evidence="7">
    <location>
        <begin position="55"/>
        <end position="421"/>
    </location>
</feature>
<dbReference type="InterPro" id="IPR000917">
    <property type="entry name" value="Sulfatase_N"/>
</dbReference>
<comment type="caution">
    <text evidence="8">The sequence shown here is derived from an EMBL/GenBank/DDBJ whole genome shotgun (WGS) entry which is preliminary data.</text>
</comment>
<evidence type="ECO:0000256" key="5">
    <source>
        <dbReference type="SAM" id="MobiDB-lite"/>
    </source>
</evidence>
<evidence type="ECO:0000256" key="6">
    <source>
        <dbReference type="SAM" id="SignalP"/>
    </source>
</evidence>
<dbReference type="CDD" id="cd16031">
    <property type="entry name" value="G6S_like"/>
    <property type="match status" value="1"/>
</dbReference>
<keyword evidence="4" id="KW-0325">Glycoprotein</keyword>
<dbReference type="PROSITE" id="PS00149">
    <property type="entry name" value="SULFATASE_2"/>
    <property type="match status" value="1"/>
</dbReference>
<organism evidence="8 9">
    <name type="scientific">Neorhodopirellula lusitana</name>
    <dbReference type="NCBI Taxonomy" id="445327"/>
    <lineage>
        <taxon>Bacteria</taxon>
        <taxon>Pseudomonadati</taxon>
        <taxon>Planctomycetota</taxon>
        <taxon>Planctomycetia</taxon>
        <taxon>Pirellulales</taxon>
        <taxon>Pirellulaceae</taxon>
        <taxon>Neorhodopirellula</taxon>
    </lineage>
</organism>
<reference evidence="8 9" key="1">
    <citation type="submission" date="2017-05" db="EMBL/GenBank/DDBJ databases">
        <authorList>
            <person name="Varghese N."/>
            <person name="Submissions S."/>
        </authorList>
    </citation>
    <scope>NUCLEOTIDE SEQUENCE [LARGE SCALE GENOMIC DNA]</scope>
    <source>
        <strain evidence="8 9">DSM 25457</strain>
    </source>
</reference>
<feature type="chain" id="PRO_5046485438" evidence="6">
    <location>
        <begin position="30"/>
        <end position="590"/>
    </location>
</feature>
<protein>
    <submittedName>
        <fullName evidence="8">N-acetylglucosamine-6-sulfatase</fullName>
    </submittedName>
</protein>
<dbReference type="PANTHER" id="PTHR43108">
    <property type="entry name" value="N-ACETYLGLUCOSAMINE-6-SULFATASE FAMILY MEMBER"/>
    <property type="match status" value="1"/>
</dbReference>
<dbReference type="PROSITE" id="PS00523">
    <property type="entry name" value="SULFATASE_1"/>
    <property type="match status" value="1"/>
</dbReference>
<evidence type="ECO:0000256" key="1">
    <source>
        <dbReference type="ARBA" id="ARBA00008779"/>
    </source>
</evidence>
<dbReference type="Gene3D" id="3.40.720.10">
    <property type="entry name" value="Alkaline Phosphatase, subunit A"/>
    <property type="match status" value="1"/>
</dbReference>
<dbReference type="Pfam" id="PF00884">
    <property type="entry name" value="Sulfatase"/>
    <property type="match status" value="1"/>
</dbReference>
<dbReference type="PANTHER" id="PTHR43108:SF6">
    <property type="entry name" value="N-SULPHOGLUCOSAMINE SULPHOHYDROLASE"/>
    <property type="match status" value="1"/>
</dbReference>
<feature type="compositionally biased region" description="Polar residues" evidence="5">
    <location>
        <begin position="35"/>
        <end position="50"/>
    </location>
</feature>
<dbReference type="Proteomes" id="UP001158067">
    <property type="component" value="Unassembled WGS sequence"/>
</dbReference>
<feature type="region of interest" description="Disordered" evidence="5">
    <location>
        <begin position="34"/>
        <end position="53"/>
    </location>
</feature>
<keyword evidence="9" id="KW-1185">Reference proteome</keyword>
<evidence type="ECO:0000256" key="4">
    <source>
        <dbReference type="ARBA" id="ARBA00023180"/>
    </source>
</evidence>